<evidence type="ECO:0000313" key="5">
    <source>
        <dbReference type="EMBL" id="GHO42104.1"/>
    </source>
</evidence>
<dbReference type="Proteomes" id="UP000612362">
    <property type="component" value="Unassembled WGS sequence"/>
</dbReference>
<organism evidence="5 6">
    <name type="scientific">Ktedonospora formicarum</name>
    <dbReference type="NCBI Taxonomy" id="2778364"/>
    <lineage>
        <taxon>Bacteria</taxon>
        <taxon>Bacillati</taxon>
        <taxon>Chloroflexota</taxon>
        <taxon>Ktedonobacteria</taxon>
        <taxon>Ktedonobacterales</taxon>
        <taxon>Ktedonobacteraceae</taxon>
        <taxon>Ktedonospora</taxon>
    </lineage>
</organism>
<evidence type="ECO:0000256" key="1">
    <source>
        <dbReference type="ARBA" id="ARBA00022679"/>
    </source>
</evidence>
<sequence length="175" mass="20289">MLHGKNVYLRPIRQDDLPKLAAWTNDISIITEYNFFHLRQENESERRFLEGSLLSDQFGRLVVVTHKSSYVVGNVSYHQRRYGPNDGSIAYNIGIMLLPEHRGKGYGVEAQRLLVEYLFATYPVMRVEASTDITNIPEQRALEKAGFTRDGVLRKVQWRSGDWHDMVIYSKLRGE</sequence>
<dbReference type="RefSeq" id="WP_220191687.1">
    <property type="nucleotide sequence ID" value="NZ_BNJF01000001.1"/>
</dbReference>
<evidence type="ECO:0000259" key="4">
    <source>
        <dbReference type="PROSITE" id="PS51186"/>
    </source>
</evidence>
<dbReference type="AlphaFoldDB" id="A0A8J3HR67"/>
<dbReference type="Pfam" id="PF13302">
    <property type="entry name" value="Acetyltransf_3"/>
    <property type="match status" value="1"/>
</dbReference>
<dbReference type="Gene3D" id="3.40.630.30">
    <property type="match status" value="1"/>
</dbReference>
<dbReference type="InterPro" id="IPR000182">
    <property type="entry name" value="GNAT_dom"/>
</dbReference>
<dbReference type="InterPro" id="IPR051531">
    <property type="entry name" value="N-acetyltransferase"/>
</dbReference>
<evidence type="ECO:0000256" key="3">
    <source>
        <dbReference type="ARBA" id="ARBA00038502"/>
    </source>
</evidence>
<accession>A0A8J3HR67</accession>
<dbReference type="PANTHER" id="PTHR43792">
    <property type="entry name" value="GNAT FAMILY, PUTATIVE (AFU_ORTHOLOGUE AFUA_3G00765)-RELATED-RELATED"/>
    <property type="match status" value="1"/>
</dbReference>
<protein>
    <submittedName>
        <fullName evidence="5">Alanine acetyltransferase</fullName>
    </submittedName>
</protein>
<dbReference type="PANTHER" id="PTHR43792:SF8">
    <property type="entry name" value="[RIBOSOMAL PROTEIN US5]-ALANINE N-ACETYLTRANSFERASE"/>
    <property type="match status" value="1"/>
</dbReference>
<evidence type="ECO:0000313" key="6">
    <source>
        <dbReference type="Proteomes" id="UP000612362"/>
    </source>
</evidence>
<comment type="caution">
    <text evidence="5">The sequence shown here is derived from an EMBL/GenBank/DDBJ whole genome shotgun (WGS) entry which is preliminary data.</text>
</comment>
<dbReference type="GO" id="GO:0016747">
    <property type="term" value="F:acyltransferase activity, transferring groups other than amino-acyl groups"/>
    <property type="evidence" value="ECO:0007669"/>
    <property type="project" value="InterPro"/>
</dbReference>
<feature type="domain" description="N-acetyltransferase" evidence="4">
    <location>
        <begin position="7"/>
        <end position="174"/>
    </location>
</feature>
<comment type="similarity">
    <text evidence="3">Belongs to the acetyltransferase family. RimJ subfamily.</text>
</comment>
<name>A0A8J3HR67_9CHLR</name>
<reference evidence="5" key="1">
    <citation type="submission" date="2020-10" db="EMBL/GenBank/DDBJ databases">
        <title>Taxonomic study of unclassified bacteria belonging to the class Ktedonobacteria.</title>
        <authorList>
            <person name="Yabe S."/>
            <person name="Wang C.M."/>
            <person name="Zheng Y."/>
            <person name="Sakai Y."/>
            <person name="Cavaletti L."/>
            <person name="Monciardini P."/>
            <person name="Donadio S."/>
        </authorList>
    </citation>
    <scope>NUCLEOTIDE SEQUENCE</scope>
    <source>
        <strain evidence="5">SOSP1-1</strain>
    </source>
</reference>
<evidence type="ECO:0000256" key="2">
    <source>
        <dbReference type="ARBA" id="ARBA00023315"/>
    </source>
</evidence>
<dbReference type="InterPro" id="IPR016181">
    <property type="entry name" value="Acyl_CoA_acyltransferase"/>
</dbReference>
<keyword evidence="6" id="KW-1185">Reference proteome</keyword>
<keyword evidence="1" id="KW-0808">Transferase</keyword>
<dbReference type="EMBL" id="BNJF01000001">
    <property type="protein sequence ID" value="GHO42104.1"/>
    <property type="molecule type" value="Genomic_DNA"/>
</dbReference>
<dbReference type="PROSITE" id="PS51186">
    <property type="entry name" value="GNAT"/>
    <property type="match status" value="1"/>
</dbReference>
<keyword evidence="2" id="KW-0012">Acyltransferase</keyword>
<gene>
    <name evidence="5" type="primary">rimJ_1</name>
    <name evidence="5" type="ORF">KSX_02670</name>
</gene>
<dbReference type="SUPFAM" id="SSF55729">
    <property type="entry name" value="Acyl-CoA N-acyltransferases (Nat)"/>
    <property type="match status" value="1"/>
</dbReference>
<proteinExistence type="inferred from homology"/>